<dbReference type="eggNOG" id="ENOG502R2TQ">
    <property type="taxonomic scope" value="Eukaryota"/>
</dbReference>
<dbReference type="Pfam" id="PF01987">
    <property type="entry name" value="AIM24"/>
    <property type="match status" value="1"/>
</dbReference>
<organism evidence="1">
    <name type="scientific">Guillardia theta (strain CCMP2712)</name>
    <name type="common">Cryptophyte</name>
    <dbReference type="NCBI Taxonomy" id="905079"/>
    <lineage>
        <taxon>Eukaryota</taxon>
        <taxon>Cryptophyceae</taxon>
        <taxon>Pyrenomonadales</taxon>
        <taxon>Geminigeraceae</taxon>
        <taxon>Guillardia</taxon>
    </lineage>
</organism>
<proteinExistence type="predicted"/>
<dbReference type="EnsemblProtists" id="EKX47792">
    <property type="protein sequence ID" value="EKX47792"/>
    <property type="gene ID" value="GUITHDRAFT_162579"/>
</dbReference>
<dbReference type="OMA" id="WTASMRY"/>
<dbReference type="EMBL" id="JH992988">
    <property type="protein sequence ID" value="EKX47792.1"/>
    <property type="molecule type" value="Genomic_DNA"/>
</dbReference>
<feature type="non-terminal residue" evidence="1">
    <location>
        <position position="241"/>
    </location>
</feature>
<reference evidence="1 3" key="1">
    <citation type="journal article" date="2012" name="Nature">
        <title>Algal genomes reveal evolutionary mosaicism and the fate of nucleomorphs.</title>
        <authorList>
            <consortium name="DOE Joint Genome Institute"/>
            <person name="Curtis B.A."/>
            <person name="Tanifuji G."/>
            <person name="Burki F."/>
            <person name="Gruber A."/>
            <person name="Irimia M."/>
            <person name="Maruyama S."/>
            <person name="Arias M.C."/>
            <person name="Ball S.G."/>
            <person name="Gile G.H."/>
            <person name="Hirakawa Y."/>
            <person name="Hopkins J.F."/>
            <person name="Kuo A."/>
            <person name="Rensing S.A."/>
            <person name="Schmutz J."/>
            <person name="Symeonidi A."/>
            <person name="Elias M."/>
            <person name="Eveleigh R.J."/>
            <person name="Herman E.K."/>
            <person name="Klute M.J."/>
            <person name="Nakayama T."/>
            <person name="Obornik M."/>
            <person name="Reyes-Prieto A."/>
            <person name="Armbrust E.V."/>
            <person name="Aves S.J."/>
            <person name="Beiko R.G."/>
            <person name="Coutinho P."/>
            <person name="Dacks J.B."/>
            <person name="Durnford D.G."/>
            <person name="Fast N.M."/>
            <person name="Green B.R."/>
            <person name="Grisdale C.J."/>
            <person name="Hempel F."/>
            <person name="Henrissat B."/>
            <person name="Hoppner M.P."/>
            <person name="Ishida K."/>
            <person name="Kim E."/>
            <person name="Koreny L."/>
            <person name="Kroth P.G."/>
            <person name="Liu Y."/>
            <person name="Malik S.B."/>
            <person name="Maier U.G."/>
            <person name="McRose D."/>
            <person name="Mock T."/>
            <person name="Neilson J.A."/>
            <person name="Onodera N.T."/>
            <person name="Poole A.M."/>
            <person name="Pritham E.J."/>
            <person name="Richards T.A."/>
            <person name="Rocap G."/>
            <person name="Roy S.W."/>
            <person name="Sarai C."/>
            <person name="Schaack S."/>
            <person name="Shirato S."/>
            <person name="Slamovits C.H."/>
            <person name="Spencer D.F."/>
            <person name="Suzuki S."/>
            <person name="Worden A.Z."/>
            <person name="Zauner S."/>
            <person name="Barry K."/>
            <person name="Bell C."/>
            <person name="Bharti A.K."/>
            <person name="Crow J.A."/>
            <person name="Grimwood J."/>
            <person name="Kramer R."/>
            <person name="Lindquist E."/>
            <person name="Lucas S."/>
            <person name="Salamov A."/>
            <person name="McFadden G.I."/>
            <person name="Lane C.E."/>
            <person name="Keeling P.J."/>
            <person name="Gray M.W."/>
            <person name="Grigoriev I.V."/>
            <person name="Archibald J.M."/>
        </authorList>
    </citation>
    <scope>NUCLEOTIDE SEQUENCE</scope>
    <source>
        <strain evidence="1 3">CCMP2712</strain>
    </source>
</reference>
<dbReference type="HOGENOM" id="CLU_040551_4_1_1"/>
<dbReference type="AlphaFoldDB" id="L1JHM0"/>
<dbReference type="Proteomes" id="UP000011087">
    <property type="component" value="Unassembled WGS sequence"/>
</dbReference>
<dbReference type="STRING" id="905079.L1JHM0"/>
<dbReference type="Gene3D" id="3.60.160.10">
    <property type="entry name" value="Mitochondrial biogenesis AIM24"/>
    <property type="match status" value="1"/>
</dbReference>
<evidence type="ECO:0000313" key="2">
    <source>
        <dbReference type="EnsemblProtists" id="EKX47792"/>
    </source>
</evidence>
<dbReference type="GeneID" id="17304567"/>
<sequence>MKSVKMQGSSRIVRVAMIAAISIMIMPDGATASSIMAKEISVSGTGVKEQIKFSPSFAVLKVSLDEDSSIKAEAGAMMSMKNVRAQTGLAGPRNYLTGQVGCLPSVGRALFGEQSLFVNTFTGEGENSWVYLAPRVPGDIFVHTIAPDRELFIQKGSFLGCWMNVETDAKFKGLKGILSGEGMFFLRAYTTDNRSGKVYLSSFGAIERYDVQVGEEITVDTGHIVAFEDCLTYSIGRLSGG</sequence>
<dbReference type="RefSeq" id="XP_005834772.1">
    <property type="nucleotide sequence ID" value="XM_005834715.1"/>
</dbReference>
<dbReference type="KEGG" id="gtt:GUITHDRAFT_162579"/>
<dbReference type="SUPFAM" id="SSF51219">
    <property type="entry name" value="TRAP-like"/>
    <property type="match status" value="1"/>
</dbReference>
<dbReference type="PANTHER" id="PTHR43657:SF1">
    <property type="entry name" value="ALTERED INHERITANCE OF MITOCHONDRIA PROTEIN 24, MITOCHONDRIAL"/>
    <property type="match status" value="1"/>
</dbReference>
<dbReference type="NCBIfam" id="TIGR00266">
    <property type="entry name" value="TIGR00266 family protein"/>
    <property type="match status" value="1"/>
</dbReference>
<dbReference type="InterPro" id="IPR036983">
    <property type="entry name" value="AIM24_sf"/>
</dbReference>
<gene>
    <name evidence="1" type="ORF">GUITHDRAFT_162579</name>
</gene>
<dbReference type="InterPro" id="IPR016031">
    <property type="entry name" value="Trp_RNA-bd_attenuator-like_dom"/>
</dbReference>
<evidence type="ECO:0000313" key="1">
    <source>
        <dbReference type="EMBL" id="EKX47792.1"/>
    </source>
</evidence>
<dbReference type="PaxDb" id="55529-EKX47792"/>
<reference evidence="3" key="2">
    <citation type="submission" date="2012-11" db="EMBL/GenBank/DDBJ databases">
        <authorList>
            <person name="Kuo A."/>
            <person name="Curtis B.A."/>
            <person name="Tanifuji G."/>
            <person name="Burki F."/>
            <person name="Gruber A."/>
            <person name="Irimia M."/>
            <person name="Maruyama S."/>
            <person name="Arias M.C."/>
            <person name="Ball S.G."/>
            <person name="Gile G.H."/>
            <person name="Hirakawa Y."/>
            <person name="Hopkins J.F."/>
            <person name="Rensing S.A."/>
            <person name="Schmutz J."/>
            <person name="Symeonidi A."/>
            <person name="Elias M."/>
            <person name="Eveleigh R.J."/>
            <person name="Herman E.K."/>
            <person name="Klute M.J."/>
            <person name="Nakayama T."/>
            <person name="Obornik M."/>
            <person name="Reyes-Prieto A."/>
            <person name="Armbrust E.V."/>
            <person name="Aves S.J."/>
            <person name="Beiko R.G."/>
            <person name="Coutinho P."/>
            <person name="Dacks J.B."/>
            <person name="Durnford D.G."/>
            <person name="Fast N.M."/>
            <person name="Green B.R."/>
            <person name="Grisdale C."/>
            <person name="Hempe F."/>
            <person name="Henrissat B."/>
            <person name="Hoppner M.P."/>
            <person name="Ishida K.-I."/>
            <person name="Kim E."/>
            <person name="Koreny L."/>
            <person name="Kroth P.G."/>
            <person name="Liu Y."/>
            <person name="Malik S.-B."/>
            <person name="Maier U.G."/>
            <person name="McRose D."/>
            <person name="Mock T."/>
            <person name="Neilson J.A."/>
            <person name="Onodera N.T."/>
            <person name="Poole A.M."/>
            <person name="Pritham E.J."/>
            <person name="Richards T.A."/>
            <person name="Rocap G."/>
            <person name="Roy S.W."/>
            <person name="Sarai C."/>
            <person name="Schaack S."/>
            <person name="Shirato S."/>
            <person name="Slamovits C.H."/>
            <person name="Spencer D.F."/>
            <person name="Suzuki S."/>
            <person name="Worden A.Z."/>
            <person name="Zauner S."/>
            <person name="Barry K."/>
            <person name="Bell C."/>
            <person name="Bharti A.K."/>
            <person name="Crow J.A."/>
            <person name="Grimwood J."/>
            <person name="Kramer R."/>
            <person name="Lindquist E."/>
            <person name="Lucas S."/>
            <person name="Salamov A."/>
            <person name="McFadden G.I."/>
            <person name="Lane C.E."/>
            <person name="Keeling P.J."/>
            <person name="Gray M.W."/>
            <person name="Grigoriev I.V."/>
            <person name="Archibald J.M."/>
        </authorList>
    </citation>
    <scope>NUCLEOTIDE SEQUENCE</scope>
    <source>
        <strain evidence="3">CCMP2712</strain>
    </source>
</reference>
<dbReference type="OrthoDB" id="1705416at2759"/>
<keyword evidence="3" id="KW-1185">Reference proteome</keyword>
<protein>
    <submittedName>
        <fullName evidence="1 2">Uncharacterized protein</fullName>
    </submittedName>
</protein>
<dbReference type="InterPro" id="IPR002838">
    <property type="entry name" value="AIM24"/>
</dbReference>
<evidence type="ECO:0000313" key="3">
    <source>
        <dbReference type="Proteomes" id="UP000011087"/>
    </source>
</evidence>
<accession>L1JHM0</accession>
<dbReference type="PANTHER" id="PTHR43657">
    <property type="entry name" value="TRYPTOPHAN RNA-BINDING ATTENUATOR PROTEIN-LIKE PROTEIN"/>
    <property type="match status" value="1"/>
</dbReference>
<name>L1JHM0_GUITC</name>
<reference evidence="2" key="3">
    <citation type="submission" date="2015-06" db="UniProtKB">
        <authorList>
            <consortium name="EnsemblProtists"/>
        </authorList>
    </citation>
    <scope>IDENTIFICATION</scope>
</reference>